<dbReference type="InterPro" id="IPR003195">
    <property type="entry name" value="TFIID_TAF13"/>
</dbReference>
<reference evidence="8" key="1">
    <citation type="submission" date="2023-08" db="EMBL/GenBank/DDBJ databases">
        <title>A de novo genome assembly of Solanum verrucosum Schlechtendal, a Mexican diploid species geographically isolated from the other diploid A-genome species in potato relatives.</title>
        <authorList>
            <person name="Hosaka K."/>
        </authorList>
    </citation>
    <scope>NUCLEOTIDE SEQUENCE</scope>
    <source>
        <tissue evidence="8">Young leaves</tissue>
    </source>
</reference>
<dbReference type="SUPFAM" id="SSF47113">
    <property type="entry name" value="Histone-fold"/>
    <property type="match status" value="1"/>
</dbReference>
<dbReference type="Gene3D" id="1.10.20.10">
    <property type="entry name" value="Histone, subunit A"/>
    <property type="match status" value="1"/>
</dbReference>
<protein>
    <recommendedName>
        <fullName evidence="6">Transcription initiation factor TFIID subunit 13</fullName>
    </recommendedName>
</protein>
<evidence type="ECO:0000256" key="7">
    <source>
        <dbReference type="SAM" id="MobiDB-lite"/>
    </source>
</evidence>
<evidence type="ECO:0000313" key="9">
    <source>
        <dbReference type="Proteomes" id="UP001234989"/>
    </source>
</evidence>
<evidence type="ECO:0000256" key="6">
    <source>
        <dbReference type="ARBA" id="ARBA00040136"/>
    </source>
</evidence>
<keyword evidence="9" id="KW-1185">Reference proteome</keyword>
<comment type="subcellular location">
    <subcellularLocation>
        <location evidence="1">Nucleus</location>
    </subcellularLocation>
</comment>
<dbReference type="GO" id="GO:0006366">
    <property type="term" value="P:transcription by RNA polymerase II"/>
    <property type="evidence" value="ECO:0007669"/>
    <property type="project" value="InterPro"/>
</dbReference>
<sequence length="222" mass="25400">MNNTSAGPPSNAARVRGASQPSESSLKRKRGMFQKDLQRMMYGFGDVINVRCLSVSPVHLFVVFICPNPETVELVEDIVVDYVTDMLSTCVGAQSSGYCNQKGEALTEDFLFLIRKDSVKLNRCRELLSMHEDLKKARKAFDFDQEELAHMREYRLICNVQGQRISSPSSKSDCRLQPNNVLRGSLLHHNERYLPCHLVKQDELIVLINLKWKKDIWIDILN</sequence>
<evidence type="ECO:0000256" key="5">
    <source>
        <dbReference type="ARBA" id="ARBA00038392"/>
    </source>
</evidence>
<dbReference type="CDD" id="cd07978">
    <property type="entry name" value="HFD_TAF13"/>
    <property type="match status" value="1"/>
</dbReference>
<dbReference type="PANTHER" id="PTHR11380:SF5">
    <property type="entry name" value="TRANSCRIPTION INITIATION FACTOR TFIID SUBUNIT 13"/>
    <property type="match status" value="1"/>
</dbReference>
<keyword evidence="4" id="KW-0539">Nucleus</keyword>
<dbReference type="AlphaFoldDB" id="A0AAF0R914"/>
<name>A0AAF0R914_SOLVR</name>
<dbReference type="Proteomes" id="UP001234989">
    <property type="component" value="Chromosome 6"/>
</dbReference>
<dbReference type="EMBL" id="CP133617">
    <property type="protein sequence ID" value="WMV33986.1"/>
    <property type="molecule type" value="Genomic_DNA"/>
</dbReference>
<feature type="region of interest" description="Disordered" evidence="7">
    <location>
        <begin position="1"/>
        <end position="29"/>
    </location>
</feature>
<keyword evidence="2" id="KW-0805">Transcription regulation</keyword>
<gene>
    <name evidence="8" type="ORF">MTR67_027371</name>
</gene>
<proteinExistence type="inferred from homology"/>
<organism evidence="8 9">
    <name type="scientific">Solanum verrucosum</name>
    <dbReference type="NCBI Taxonomy" id="315347"/>
    <lineage>
        <taxon>Eukaryota</taxon>
        <taxon>Viridiplantae</taxon>
        <taxon>Streptophyta</taxon>
        <taxon>Embryophyta</taxon>
        <taxon>Tracheophyta</taxon>
        <taxon>Spermatophyta</taxon>
        <taxon>Magnoliopsida</taxon>
        <taxon>eudicotyledons</taxon>
        <taxon>Gunneridae</taxon>
        <taxon>Pentapetalae</taxon>
        <taxon>asterids</taxon>
        <taxon>lamiids</taxon>
        <taxon>Solanales</taxon>
        <taxon>Solanaceae</taxon>
        <taxon>Solanoideae</taxon>
        <taxon>Solaneae</taxon>
        <taxon>Solanum</taxon>
    </lineage>
</organism>
<evidence type="ECO:0000313" key="8">
    <source>
        <dbReference type="EMBL" id="WMV33986.1"/>
    </source>
</evidence>
<keyword evidence="3" id="KW-0804">Transcription</keyword>
<evidence type="ECO:0000256" key="1">
    <source>
        <dbReference type="ARBA" id="ARBA00004123"/>
    </source>
</evidence>
<dbReference type="Pfam" id="PF02269">
    <property type="entry name" value="TFIID-18kDa"/>
    <property type="match status" value="1"/>
</dbReference>
<evidence type="ECO:0000256" key="4">
    <source>
        <dbReference type="ARBA" id="ARBA00023242"/>
    </source>
</evidence>
<dbReference type="GO" id="GO:0046982">
    <property type="term" value="F:protein heterodimerization activity"/>
    <property type="evidence" value="ECO:0007669"/>
    <property type="project" value="InterPro"/>
</dbReference>
<dbReference type="GO" id="GO:0005634">
    <property type="term" value="C:nucleus"/>
    <property type="evidence" value="ECO:0007669"/>
    <property type="project" value="UniProtKB-SubCell"/>
</dbReference>
<dbReference type="PANTHER" id="PTHR11380">
    <property type="entry name" value="TRANSCRIPTION INITIATION FACTOR TFIID/SUPT3-RELATED"/>
    <property type="match status" value="1"/>
</dbReference>
<accession>A0AAF0R914</accession>
<comment type="similarity">
    <text evidence="5">Belongs to the TAF13 family.</text>
</comment>
<dbReference type="InterPro" id="IPR009072">
    <property type="entry name" value="Histone-fold"/>
</dbReference>
<evidence type="ECO:0000256" key="2">
    <source>
        <dbReference type="ARBA" id="ARBA00023015"/>
    </source>
</evidence>
<evidence type="ECO:0000256" key="3">
    <source>
        <dbReference type="ARBA" id="ARBA00023163"/>
    </source>
</evidence>